<organism evidence="1">
    <name type="scientific">Rhizophora mucronata</name>
    <name type="common">Asiatic mangrove</name>
    <dbReference type="NCBI Taxonomy" id="61149"/>
    <lineage>
        <taxon>Eukaryota</taxon>
        <taxon>Viridiplantae</taxon>
        <taxon>Streptophyta</taxon>
        <taxon>Embryophyta</taxon>
        <taxon>Tracheophyta</taxon>
        <taxon>Spermatophyta</taxon>
        <taxon>Magnoliopsida</taxon>
        <taxon>eudicotyledons</taxon>
        <taxon>Gunneridae</taxon>
        <taxon>Pentapetalae</taxon>
        <taxon>rosids</taxon>
        <taxon>fabids</taxon>
        <taxon>Malpighiales</taxon>
        <taxon>Rhizophoraceae</taxon>
        <taxon>Rhizophora</taxon>
    </lineage>
</organism>
<dbReference type="AlphaFoldDB" id="A0A2P2QTD1"/>
<sequence length="30" mass="3458">MLCNFLHFSHCNSTFCFISINYNAVTGPYL</sequence>
<name>A0A2P2QTD1_RHIMU</name>
<proteinExistence type="predicted"/>
<accession>A0A2P2QTD1</accession>
<reference evidence="1" key="1">
    <citation type="submission" date="2018-02" db="EMBL/GenBank/DDBJ databases">
        <title>Rhizophora mucronata_Transcriptome.</title>
        <authorList>
            <person name="Meera S.P."/>
            <person name="Sreeshan A."/>
            <person name="Augustine A."/>
        </authorList>
    </citation>
    <scope>NUCLEOTIDE SEQUENCE</scope>
    <source>
        <tissue evidence="1">Leaf</tissue>
    </source>
</reference>
<evidence type="ECO:0000313" key="1">
    <source>
        <dbReference type="EMBL" id="MBX70237.1"/>
    </source>
</evidence>
<protein>
    <submittedName>
        <fullName evidence="1">Uncharacterized protein</fullName>
    </submittedName>
</protein>
<dbReference type="EMBL" id="GGEC01089753">
    <property type="protein sequence ID" value="MBX70237.1"/>
    <property type="molecule type" value="Transcribed_RNA"/>
</dbReference>